<sequence>MRYLIVTCLALLPGATLAANPDCEVMGGIVDKIVAERVEGTEMMAAMETVAADYTGDQERFVGTIPHLTDWVYNGLPEEHLTAEAGQAFATQCAAQ</sequence>
<keyword evidence="3" id="KW-1185">Reference proteome</keyword>
<dbReference type="RefSeq" id="WP_048530553.1">
    <property type="nucleotide sequence ID" value="NZ_CATMKJ010000001.1"/>
</dbReference>
<comment type="caution">
    <text evidence="2">The sequence shown here is derived from an EMBL/GenBank/DDBJ whole genome shotgun (WGS) entry which is preliminary data.</text>
</comment>
<dbReference type="Proteomes" id="UP000182932">
    <property type="component" value="Unassembled WGS sequence"/>
</dbReference>
<protein>
    <recommendedName>
        <fullName evidence="4">DNA primase</fullName>
    </recommendedName>
</protein>
<accession>A0A975W810</accession>
<keyword evidence="1" id="KW-0732">Signal</keyword>
<dbReference type="EMBL" id="FNYY01000002">
    <property type="protein sequence ID" value="SEI95666.1"/>
    <property type="molecule type" value="Genomic_DNA"/>
</dbReference>
<proteinExistence type="predicted"/>
<reference evidence="2 3" key="1">
    <citation type="submission" date="2016-10" db="EMBL/GenBank/DDBJ databases">
        <authorList>
            <person name="Varghese N."/>
            <person name="Submissions S."/>
        </authorList>
    </citation>
    <scope>NUCLEOTIDE SEQUENCE [LARGE SCALE GENOMIC DNA]</scope>
    <source>
        <strain evidence="2 3">FF3</strain>
    </source>
</reference>
<name>A0A975W810_9RHOB</name>
<evidence type="ECO:0000313" key="3">
    <source>
        <dbReference type="Proteomes" id="UP000182932"/>
    </source>
</evidence>
<organism evidence="2 3">
    <name type="scientific">Marinovum algicola</name>
    <dbReference type="NCBI Taxonomy" id="42444"/>
    <lineage>
        <taxon>Bacteria</taxon>
        <taxon>Pseudomonadati</taxon>
        <taxon>Pseudomonadota</taxon>
        <taxon>Alphaproteobacteria</taxon>
        <taxon>Rhodobacterales</taxon>
        <taxon>Roseobacteraceae</taxon>
        <taxon>Marinovum</taxon>
    </lineage>
</organism>
<evidence type="ECO:0000313" key="2">
    <source>
        <dbReference type="EMBL" id="SEI95666.1"/>
    </source>
</evidence>
<feature type="chain" id="PRO_5036986813" description="DNA primase" evidence="1">
    <location>
        <begin position="19"/>
        <end position="96"/>
    </location>
</feature>
<evidence type="ECO:0000256" key="1">
    <source>
        <dbReference type="SAM" id="SignalP"/>
    </source>
</evidence>
<gene>
    <name evidence="2" type="ORF">SAMN04487940_102474</name>
</gene>
<dbReference type="AlphaFoldDB" id="A0A975W810"/>
<feature type="signal peptide" evidence="1">
    <location>
        <begin position="1"/>
        <end position="18"/>
    </location>
</feature>
<dbReference type="GeneID" id="80817325"/>
<evidence type="ECO:0008006" key="4">
    <source>
        <dbReference type="Google" id="ProtNLM"/>
    </source>
</evidence>